<dbReference type="GO" id="GO:0016787">
    <property type="term" value="F:hydrolase activity"/>
    <property type="evidence" value="ECO:0007669"/>
    <property type="project" value="UniProtKB-KW"/>
</dbReference>
<keyword evidence="8" id="KW-1185">Reference proteome</keyword>
<dbReference type="InterPro" id="IPR024012">
    <property type="entry name" value="Dnd_restrict_put"/>
</dbReference>
<dbReference type="PROSITE" id="PS51194">
    <property type="entry name" value="HELICASE_CTER"/>
    <property type="match status" value="1"/>
</dbReference>
<dbReference type="KEGG" id="gur:Gura_2481"/>
<dbReference type="PANTHER" id="PTHR11274">
    <property type="entry name" value="RAD25/XP-B DNA REPAIR HELICASE"/>
    <property type="match status" value="1"/>
</dbReference>
<dbReference type="AlphaFoldDB" id="A5G4E1"/>
<dbReference type="GO" id="GO:0005524">
    <property type="term" value="F:ATP binding"/>
    <property type="evidence" value="ECO:0007669"/>
    <property type="project" value="UniProtKB-KW"/>
</dbReference>
<dbReference type="InterPro" id="IPR050615">
    <property type="entry name" value="ATP-dep_DNA_Helicase"/>
</dbReference>
<organism evidence="7 8">
    <name type="scientific">Geotalea uraniireducens (strain Rf4)</name>
    <name type="common">Geobacter uraniireducens</name>
    <dbReference type="NCBI Taxonomy" id="351605"/>
    <lineage>
        <taxon>Bacteria</taxon>
        <taxon>Pseudomonadati</taxon>
        <taxon>Thermodesulfobacteriota</taxon>
        <taxon>Desulfuromonadia</taxon>
        <taxon>Geobacterales</taxon>
        <taxon>Geobacteraceae</taxon>
        <taxon>Geotalea</taxon>
    </lineage>
</organism>
<dbReference type="NCBIfam" id="TIGR04095">
    <property type="entry name" value="dnd_restrict_1"/>
    <property type="match status" value="1"/>
</dbReference>
<evidence type="ECO:0000256" key="4">
    <source>
        <dbReference type="ARBA" id="ARBA00022840"/>
    </source>
</evidence>
<dbReference type="SUPFAM" id="SSF52540">
    <property type="entry name" value="P-loop containing nucleoside triphosphate hydrolases"/>
    <property type="match status" value="1"/>
</dbReference>
<accession>A5G4E1</accession>
<dbReference type="Gene3D" id="3.40.50.300">
    <property type="entry name" value="P-loop containing nucleotide triphosphate hydrolases"/>
    <property type="match status" value="2"/>
</dbReference>
<dbReference type="STRING" id="351605.Gura_2481"/>
<dbReference type="InterPro" id="IPR014001">
    <property type="entry name" value="Helicase_ATP-bd"/>
</dbReference>
<feature type="domain" description="Helicase C-terminal" evidence="6">
    <location>
        <begin position="517"/>
        <end position="689"/>
    </location>
</feature>
<reference evidence="7 8" key="1">
    <citation type="submission" date="2007-05" db="EMBL/GenBank/DDBJ databases">
        <title>Complete sequence of Geobacter uraniireducens Rf4.</title>
        <authorList>
            <consortium name="US DOE Joint Genome Institute"/>
            <person name="Copeland A."/>
            <person name="Lucas S."/>
            <person name="Lapidus A."/>
            <person name="Barry K."/>
            <person name="Detter J.C."/>
            <person name="Glavina del Rio T."/>
            <person name="Hammon N."/>
            <person name="Israni S."/>
            <person name="Dalin E."/>
            <person name="Tice H."/>
            <person name="Pitluck S."/>
            <person name="Chertkov O."/>
            <person name="Brettin T."/>
            <person name="Bruce D."/>
            <person name="Han C."/>
            <person name="Schmutz J."/>
            <person name="Larimer F."/>
            <person name="Land M."/>
            <person name="Hauser L."/>
            <person name="Kyrpides N."/>
            <person name="Mikhailova N."/>
            <person name="Shelobolina E."/>
            <person name="Aklujkar M."/>
            <person name="Lovley D."/>
            <person name="Richardson P."/>
        </authorList>
    </citation>
    <scope>NUCLEOTIDE SEQUENCE [LARGE SCALE GENOMIC DNA]</scope>
    <source>
        <strain evidence="7 8">Rf4</strain>
    </source>
</reference>
<dbReference type="GO" id="GO:0004386">
    <property type="term" value="F:helicase activity"/>
    <property type="evidence" value="ECO:0007669"/>
    <property type="project" value="UniProtKB-KW"/>
</dbReference>
<dbReference type="Pfam" id="PF00271">
    <property type="entry name" value="Helicase_C"/>
    <property type="match status" value="1"/>
</dbReference>
<dbReference type="EMBL" id="CP000698">
    <property type="protein sequence ID" value="ABQ26659.1"/>
    <property type="molecule type" value="Genomic_DNA"/>
</dbReference>
<dbReference type="HOGENOM" id="CLU_024175_0_0_7"/>
<dbReference type="SMART" id="SM00490">
    <property type="entry name" value="HELICc"/>
    <property type="match status" value="1"/>
</dbReference>
<dbReference type="Gene3D" id="3.30.870.10">
    <property type="entry name" value="Endonuclease Chain A"/>
    <property type="match status" value="1"/>
</dbReference>
<evidence type="ECO:0000256" key="1">
    <source>
        <dbReference type="ARBA" id="ARBA00022741"/>
    </source>
</evidence>
<dbReference type="RefSeq" id="WP_011939346.1">
    <property type="nucleotide sequence ID" value="NC_009483.1"/>
</dbReference>
<evidence type="ECO:0000256" key="3">
    <source>
        <dbReference type="ARBA" id="ARBA00022806"/>
    </source>
</evidence>
<name>A5G4E1_GEOUR</name>
<keyword evidence="2" id="KW-0378">Hydrolase</keyword>
<dbReference type="Proteomes" id="UP000006695">
    <property type="component" value="Chromosome"/>
</dbReference>
<sequence length="706" mass="78424">MPNLSDITINLSYRTGRDDLVRDFFIPCLESSVLYRRAAGYFTSAGLALAASGVASLASRRGKMKLVVSPYLEPADVEALQAAASNPADALRAIAARSLAGIEDALIKDRLNALAWLAAAGLLEIKLALRLDARGGFSRGIFHEKTGIFTDRDGNLVAFSGSSNETAGGLVENFESIKVFCSWRDQEGRVQEEVENFEALWNDSTPGLRIMEFSEAGKELLERFRDLDKPPAGLSLDRVKEPGLHTEFIPPKSFELRPYQADAIRAWSKAGGKGIFAMATGSGKTLTALTLASKVAEKNRPLVLIVVCPFINLCRQWLREMAAFGLQPVACFEGKDRWQAELEEGYQRLSVGLSQVHAIVATNATFQSESFQARIRPRVATLAVHHLLIADEVHNLGAERIREALPDGIALRLGLSATPERHYDPVGTSAVLDYFGNIVYEYPLSSAIADGRLCRYRYYPIPVELTETETDAYEEITTKLAKFFSKGDDDSEMQQVAMRLLIKRARLLAGAENKLAALDRVIASLPEPPKKAIFYCGDGRTTDAITDEEVRQIQAVSRLLGERHGLRVRNFTFRESTEEREEILRDLTSGFLDGVVAIRCLDEGIDLPDLRMGFLLASSTNPRQFVQRRGRLLRNSPGKNRAIIYDFIVQPPDLGGSLDDDGFNMERSFFQRELSRIVEFCRMAENGPEALHSLHDLRLKYNLLSE</sequence>
<evidence type="ECO:0000259" key="6">
    <source>
        <dbReference type="PROSITE" id="PS51194"/>
    </source>
</evidence>
<keyword evidence="3" id="KW-0347">Helicase</keyword>
<evidence type="ECO:0000313" key="8">
    <source>
        <dbReference type="Proteomes" id="UP000006695"/>
    </source>
</evidence>
<evidence type="ECO:0000313" key="7">
    <source>
        <dbReference type="EMBL" id="ABQ26659.1"/>
    </source>
</evidence>
<dbReference type="InterPro" id="IPR006935">
    <property type="entry name" value="Helicase/UvrB_N"/>
</dbReference>
<dbReference type="CDD" id="cd09179">
    <property type="entry name" value="PLDc_N_DEXD_a"/>
    <property type="match status" value="1"/>
</dbReference>
<gene>
    <name evidence="7" type="ordered locus">Gura_2481</name>
</gene>
<dbReference type="GO" id="GO:0003677">
    <property type="term" value="F:DNA binding"/>
    <property type="evidence" value="ECO:0007669"/>
    <property type="project" value="InterPro"/>
</dbReference>
<dbReference type="PANTHER" id="PTHR11274:SF0">
    <property type="entry name" value="GENERAL TRANSCRIPTION AND DNA REPAIR FACTOR IIH HELICASE SUBUNIT XPB"/>
    <property type="match status" value="1"/>
</dbReference>
<dbReference type="InterPro" id="IPR027417">
    <property type="entry name" value="P-loop_NTPase"/>
</dbReference>
<dbReference type="Pfam" id="PF04851">
    <property type="entry name" value="ResIII"/>
    <property type="match status" value="1"/>
</dbReference>
<evidence type="ECO:0000259" key="5">
    <source>
        <dbReference type="PROSITE" id="PS51192"/>
    </source>
</evidence>
<feature type="domain" description="Helicase ATP-binding" evidence="5">
    <location>
        <begin position="265"/>
        <end position="437"/>
    </location>
</feature>
<keyword evidence="1" id="KW-0547">Nucleotide-binding</keyword>
<evidence type="ECO:0000256" key="2">
    <source>
        <dbReference type="ARBA" id="ARBA00022801"/>
    </source>
</evidence>
<proteinExistence type="predicted"/>
<dbReference type="PROSITE" id="PS51192">
    <property type="entry name" value="HELICASE_ATP_BIND_1"/>
    <property type="match status" value="1"/>
</dbReference>
<dbReference type="SMART" id="SM00487">
    <property type="entry name" value="DEXDc"/>
    <property type="match status" value="1"/>
</dbReference>
<protein>
    <submittedName>
        <fullName evidence="7">Type III restriction enzyme, res subunit</fullName>
    </submittedName>
</protein>
<keyword evidence="4" id="KW-0067">ATP-binding</keyword>
<dbReference type="InterPro" id="IPR001650">
    <property type="entry name" value="Helicase_C-like"/>
</dbReference>